<evidence type="ECO:0000313" key="7">
    <source>
        <dbReference type="Proteomes" id="UP000471381"/>
    </source>
</evidence>
<accession>A0A6N9TCM8</accession>
<comment type="cofactor">
    <cofactor evidence="1">
        <name>Mg(2+)</name>
        <dbReference type="ChEBI" id="CHEBI:18420"/>
    </cofactor>
</comment>
<dbReference type="Gene3D" id="3.30.70.270">
    <property type="match status" value="1"/>
</dbReference>
<evidence type="ECO:0000313" key="6">
    <source>
        <dbReference type="EMBL" id="NDW14202.1"/>
    </source>
</evidence>
<dbReference type="RefSeq" id="WP_163104729.1">
    <property type="nucleotide sequence ID" value="NZ_JAAAWO010000001.1"/>
</dbReference>
<gene>
    <name evidence="6" type="ORF">GTQ48_01470</name>
</gene>
<dbReference type="SUPFAM" id="SSF55073">
    <property type="entry name" value="Nucleotide cyclase"/>
    <property type="match status" value="1"/>
</dbReference>
<dbReference type="SMART" id="SM00267">
    <property type="entry name" value="GGDEF"/>
    <property type="match status" value="1"/>
</dbReference>
<protein>
    <recommendedName>
        <fullName evidence="2">diguanylate cyclase</fullName>
        <ecNumber evidence="2">2.7.7.65</ecNumber>
    </recommendedName>
</protein>
<evidence type="ECO:0000256" key="1">
    <source>
        <dbReference type="ARBA" id="ARBA00001946"/>
    </source>
</evidence>
<feature type="domain" description="PAS" evidence="4">
    <location>
        <begin position="6"/>
        <end position="82"/>
    </location>
</feature>
<dbReference type="InterPro" id="IPR013655">
    <property type="entry name" value="PAS_fold_3"/>
</dbReference>
<dbReference type="CDD" id="cd01949">
    <property type="entry name" value="GGDEF"/>
    <property type="match status" value="1"/>
</dbReference>
<dbReference type="InterPro" id="IPR035965">
    <property type="entry name" value="PAS-like_dom_sf"/>
</dbReference>
<dbReference type="PANTHER" id="PTHR45138">
    <property type="entry name" value="REGULATORY COMPONENTS OF SENSORY TRANSDUCTION SYSTEM"/>
    <property type="match status" value="1"/>
</dbReference>
<reference evidence="6 7" key="1">
    <citation type="submission" date="2020-01" db="EMBL/GenBank/DDBJ databases">
        <title>Genomes of bacteria type strains.</title>
        <authorList>
            <person name="Chen J."/>
            <person name="Zhu S."/>
            <person name="Yang J."/>
        </authorList>
    </citation>
    <scope>NUCLEOTIDE SEQUENCE [LARGE SCALE GENOMIC DNA]</scope>
    <source>
        <strain evidence="6 7">LMG 24078</strain>
    </source>
</reference>
<dbReference type="FunFam" id="3.30.70.270:FF:000001">
    <property type="entry name" value="Diguanylate cyclase domain protein"/>
    <property type="match status" value="1"/>
</dbReference>
<dbReference type="EMBL" id="JAAAWO010000001">
    <property type="protein sequence ID" value="NDW14202.1"/>
    <property type="molecule type" value="Genomic_DNA"/>
</dbReference>
<dbReference type="AlphaFoldDB" id="A0A6N9TCM8"/>
<sequence length="301" mass="34371">MHTNISLVELEHLLEFAPCVLYKYVLFPNGDGRLLYVSAGSNDLLGLHAKDMMGDIDNFWSIVYPSDLERLQAEDNNANQQGDFFVSDVRINNPAKGTIWIRLSSKPSDEFYEGHQVWTGYMVDISDTKHLEAELEERARRDAMTQLWNKSEIVNALSEELSRFERDNLPFSIMLMDLDHFKAINDNHGHLVGDDVLLKFTEIASSQLREVDILGRFGGEEFLAIIHNASQEDTMVIAERIRQCVEKTSFTEGTTPFSITVSIGITEVKKTHKQTPEEVIKRADNALYQAKQDGRNTIRFR</sequence>
<dbReference type="Pfam" id="PF00990">
    <property type="entry name" value="GGDEF"/>
    <property type="match status" value="1"/>
</dbReference>
<evidence type="ECO:0000259" key="4">
    <source>
        <dbReference type="PROSITE" id="PS50112"/>
    </source>
</evidence>
<evidence type="ECO:0000259" key="5">
    <source>
        <dbReference type="PROSITE" id="PS50887"/>
    </source>
</evidence>
<dbReference type="GO" id="GO:0052621">
    <property type="term" value="F:diguanylate cyclase activity"/>
    <property type="evidence" value="ECO:0007669"/>
    <property type="project" value="UniProtKB-EC"/>
</dbReference>
<evidence type="ECO:0000256" key="2">
    <source>
        <dbReference type="ARBA" id="ARBA00012528"/>
    </source>
</evidence>
<dbReference type="NCBIfam" id="TIGR00229">
    <property type="entry name" value="sensory_box"/>
    <property type="match status" value="1"/>
</dbReference>
<dbReference type="EC" id="2.7.7.65" evidence="2"/>
<dbReference type="InterPro" id="IPR000160">
    <property type="entry name" value="GGDEF_dom"/>
</dbReference>
<organism evidence="6 7">
    <name type="scientific">Alteromonas genovensis</name>
    <dbReference type="NCBI Taxonomy" id="471225"/>
    <lineage>
        <taxon>Bacteria</taxon>
        <taxon>Pseudomonadati</taxon>
        <taxon>Pseudomonadota</taxon>
        <taxon>Gammaproteobacteria</taxon>
        <taxon>Alteromonadales</taxon>
        <taxon>Alteromonadaceae</taxon>
        <taxon>Alteromonas/Salinimonas group</taxon>
        <taxon>Alteromonas</taxon>
    </lineage>
</organism>
<dbReference type="InterPro" id="IPR043128">
    <property type="entry name" value="Rev_trsase/Diguanyl_cyclase"/>
</dbReference>
<dbReference type="Pfam" id="PF08447">
    <property type="entry name" value="PAS_3"/>
    <property type="match status" value="1"/>
</dbReference>
<evidence type="ECO:0000256" key="3">
    <source>
        <dbReference type="ARBA" id="ARBA00034247"/>
    </source>
</evidence>
<dbReference type="InterPro" id="IPR050469">
    <property type="entry name" value="Diguanylate_Cyclase"/>
</dbReference>
<name>A0A6N9TCM8_9ALTE</name>
<comment type="catalytic activity">
    <reaction evidence="3">
        <text>2 GTP = 3',3'-c-di-GMP + 2 diphosphate</text>
        <dbReference type="Rhea" id="RHEA:24898"/>
        <dbReference type="ChEBI" id="CHEBI:33019"/>
        <dbReference type="ChEBI" id="CHEBI:37565"/>
        <dbReference type="ChEBI" id="CHEBI:58805"/>
        <dbReference type="EC" id="2.7.7.65"/>
    </reaction>
</comment>
<keyword evidence="7" id="KW-1185">Reference proteome</keyword>
<dbReference type="CDD" id="cd00130">
    <property type="entry name" value="PAS"/>
    <property type="match status" value="1"/>
</dbReference>
<dbReference type="PANTHER" id="PTHR45138:SF9">
    <property type="entry name" value="DIGUANYLATE CYCLASE DGCM-RELATED"/>
    <property type="match status" value="1"/>
</dbReference>
<dbReference type="NCBIfam" id="TIGR00254">
    <property type="entry name" value="GGDEF"/>
    <property type="match status" value="1"/>
</dbReference>
<dbReference type="InterPro" id="IPR000014">
    <property type="entry name" value="PAS"/>
</dbReference>
<dbReference type="InterPro" id="IPR029787">
    <property type="entry name" value="Nucleotide_cyclase"/>
</dbReference>
<dbReference type="Proteomes" id="UP000471381">
    <property type="component" value="Unassembled WGS sequence"/>
</dbReference>
<comment type="caution">
    <text evidence="6">The sequence shown here is derived from an EMBL/GenBank/DDBJ whole genome shotgun (WGS) entry which is preliminary data.</text>
</comment>
<dbReference type="SUPFAM" id="SSF55785">
    <property type="entry name" value="PYP-like sensor domain (PAS domain)"/>
    <property type="match status" value="1"/>
</dbReference>
<proteinExistence type="predicted"/>
<dbReference type="Gene3D" id="3.30.450.20">
    <property type="entry name" value="PAS domain"/>
    <property type="match status" value="1"/>
</dbReference>
<dbReference type="PROSITE" id="PS50887">
    <property type="entry name" value="GGDEF"/>
    <property type="match status" value="1"/>
</dbReference>
<feature type="domain" description="GGDEF" evidence="5">
    <location>
        <begin position="169"/>
        <end position="301"/>
    </location>
</feature>
<dbReference type="PROSITE" id="PS50112">
    <property type="entry name" value="PAS"/>
    <property type="match status" value="1"/>
</dbReference>